<comment type="caution">
    <text evidence="8">The sequence shown here is derived from an EMBL/GenBank/DDBJ whole genome shotgun (WGS) entry which is preliminary data.</text>
</comment>
<accession>A0ABN8CML0</accession>
<proteinExistence type="predicted"/>
<feature type="region of interest" description="Disordered" evidence="5">
    <location>
        <begin position="823"/>
        <end position="846"/>
    </location>
</feature>
<organism evidence="8 9">
    <name type="scientific">Peronospora belbahrii</name>
    <dbReference type="NCBI Taxonomy" id="622444"/>
    <lineage>
        <taxon>Eukaryota</taxon>
        <taxon>Sar</taxon>
        <taxon>Stramenopiles</taxon>
        <taxon>Oomycota</taxon>
        <taxon>Peronosporomycetes</taxon>
        <taxon>Peronosporales</taxon>
        <taxon>Peronosporaceae</taxon>
        <taxon>Peronospora</taxon>
    </lineage>
</organism>
<dbReference type="InterPro" id="IPR038726">
    <property type="entry name" value="PDDEXK_AddAB-type"/>
</dbReference>
<reference evidence="8 9" key="1">
    <citation type="submission" date="2021-11" db="EMBL/GenBank/DDBJ databases">
        <authorList>
            <person name="Islam A."/>
            <person name="Islam S."/>
            <person name="Flora M.S."/>
            <person name="Rahman M."/>
            <person name="Ziaur R.M."/>
            <person name="Epstein J.H."/>
            <person name="Hassan M."/>
            <person name="Klassen M."/>
            <person name="Woodard K."/>
            <person name="Webb A."/>
            <person name="Webby R.J."/>
            <person name="El Zowalaty M.E."/>
        </authorList>
    </citation>
    <scope>NUCLEOTIDE SEQUENCE [LARGE SCALE GENOMIC DNA]</scope>
    <source>
        <strain evidence="8">Pbs1</strain>
    </source>
</reference>
<keyword evidence="3" id="KW-0347">Helicase</keyword>
<dbReference type="Pfam" id="PF12705">
    <property type="entry name" value="PDDEXK_1"/>
    <property type="match status" value="1"/>
</dbReference>
<keyword evidence="9" id="KW-1185">Reference proteome</keyword>
<evidence type="ECO:0008006" key="10">
    <source>
        <dbReference type="Google" id="ProtNLM"/>
    </source>
</evidence>
<keyword evidence="2" id="KW-0378">Hydrolase</keyword>
<evidence type="ECO:0000256" key="3">
    <source>
        <dbReference type="ARBA" id="ARBA00022806"/>
    </source>
</evidence>
<sequence>MRWLLHQPQRRVLFLTGSSASDSSVQSALERDLPAFELERRGHGVFSVHEFCQLLLRESGHEPRVFGRAQLTAMLMHHLQERPGQIQLTATSTLQRRKMTQNLLQFFQLLEREGIVPDQYSASIAASRDELLQELSETYRTYQEVLMQHNATSWDGLVLDMLTMCKVQTGDVETATSAMNFSLATMRDYTDVVVDDVQRMTPAMVKLVGHLCGQSNVKSSASFSRVLFEGEECFRTLMLERQLLSTAADTGQTCTLNRTALETETKAVETRAKMQAFARQVLKQLSDGSSNVPSPVPLKCWRMSTSEAEERSIGAYLAQKMESAGAMNVTVLCPTHADAHRIALAFQKQGLPAQADGDWSATSISTGAPIHLFDEPGVNAVYSLLCALCFPSDSRHLYNVLRSASFAFPAELLSWLMEKEHRSYVDLFAVLETFIETHGKSLGTSLDQKDGEKQKLPQVVSCQLETGIEIAESFVSIIKRLRAKCHELSAVEIVQMFLEGTGRLDTLLRPTSPEEERKSLVLADFLRELETAQKVARSDQITFVVPYLQQLRETNLTSSASWANDTPDVSTQITGKDVCIRVIPLTAYALQSYASSVADGEEGRKHVLVLMSMRDSKFPGRMKRITLPLPYDLLSEPYPVQSRIEHLKQCEQLVYEALTLSEYDEVVLSFAEVTATSASKREVLSRTFQPIWHDEDQPAIDASCIGGSKENTVSSTAVFPLNEHLISKQPASTEDTTRVQHNIRARGSGSRKWQHKSSRFWFSEMANLWQDFVKRLILPMLQHSHQKPAVDILSRMKSDDDRADTYRQNETIACVKQSKTITPTLDTESSARRTSMKTRHLTTSAPRASFDPPHLSYSQVSEYLRCPHRYYLGRILKLNRDTSTSMMFGRALHEGIAAFAKALAVAPIKEEGAHEVKALAGVKAEKAFMRSWSDDGYGLFASKEQSCFLFDRGMMALWDFIETHFNDVQLEEIVHVEKAFSFYVPEANVELQGVWDRIDRVTNRNGGRSSTYIVQEFKSNMGGAERNMDKLAGESLQLKMYMYAFSEVFGEAPYGAKLQQIGNTHSQPGSNVTTTRRKGTNKAGNGDNGFVLFSQEAAQEAKDAIVEVASGLRRGDFEPKPSFAECAFCPYAGSACHFTTDNAWRERQSAKRACVVVQG</sequence>
<dbReference type="InterPro" id="IPR027417">
    <property type="entry name" value="P-loop_NTPase"/>
</dbReference>
<feature type="compositionally biased region" description="Polar residues" evidence="5">
    <location>
        <begin position="1062"/>
        <end position="1074"/>
    </location>
</feature>
<dbReference type="Pfam" id="PF00580">
    <property type="entry name" value="UvrD-helicase"/>
    <property type="match status" value="1"/>
</dbReference>
<keyword evidence="1" id="KW-0547">Nucleotide-binding</keyword>
<keyword evidence="4" id="KW-0067">ATP-binding</keyword>
<feature type="domain" description="UvrD-like helicase ATP-binding" evidence="6">
    <location>
        <begin position="9"/>
        <end position="215"/>
    </location>
</feature>
<feature type="domain" description="PD-(D/E)XK endonuclease-like" evidence="7">
    <location>
        <begin position="854"/>
        <end position="1132"/>
    </location>
</feature>
<evidence type="ECO:0000313" key="9">
    <source>
        <dbReference type="Proteomes" id="UP001158986"/>
    </source>
</evidence>
<evidence type="ECO:0000259" key="7">
    <source>
        <dbReference type="Pfam" id="PF12705"/>
    </source>
</evidence>
<dbReference type="SUPFAM" id="SSF52540">
    <property type="entry name" value="P-loop containing nucleoside triphosphate hydrolases"/>
    <property type="match status" value="1"/>
</dbReference>
<protein>
    <recommendedName>
        <fullName evidence="10">PD-(D/E)XK endonuclease-like domain-containing protein</fullName>
    </recommendedName>
</protein>
<gene>
    <name evidence="8" type="ORF">PBS001_LOCUS919</name>
</gene>
<evidence type="ECO:0000256" key="1">
    <source>
        <dbReference type="ARBA" id="ARBA00022741"/>
    </source>
</evidence>
<dbReference type="Gene3D" id="3.40.50.300">
    <property type="entry name" value="P-loop containing nucleotide triphosphate hydrolases"/>
    <property type="match status" value="1"/>
</dbReference>
<dbReference type="Gene3D" id="1.10.486.10">
    <property type="entry name" value="PCRA, domain 4"/>
    <property type="match status" value="1"/>
</dbReference>
<dbReference type="Gene3D" id="1.10.10.160">
    <property type="match status" value="1"/>
</dbReference>
<evidence type="ECO:0000256" key="4">
    <source>
        <dbReference type="ARBA" id="ARBA00022840"/>
    </source>
</evidence>
<name>A0ABN8CML0_9STRA</name>
<dbReference type="InterPro" id="IPR011604">
    <property type="entry name" value="PDDEXK-like_dom_sf"/>
</dbReference>
<evidence type="ECO:0000259" key="6">
    <source>
        <dbReference type="Pfam" id="PF00580"/>
    </source>
</evidence>
<feature type="region of interest" description="Disordered" evidence="5">
    <location>
        <begin position="1062"/>
        <end position="1085"/>
    </location>
</feature>
<dbReference type="InterPro" id="IPR014016">
    <property type="entry name" value="UvrD-like_ATP-bd"/>
</dbReference>
<evidence type="ECO:0000256" key="5">
    <source>
        <dbReference type="SAM" id="MobiDB-lite"/>
    </source>
</evidence>
<dbReference type="EMBL" id="CAKLCB010000056">
    <property type="protein sequence ID" value="CAH0514152.1"/>
    <property type="molecule type" value="Genomic_DNA"/>
</dbReference>
<evidence type="ECO:0000256" key="2">
    <source>
        <dbReference type="ARBA" id="ARBA00022801"/>
    </source>
</evidence>
<dbReference type="Proteomes" id="UP001158986">
    <property type="component" value="Unassembled WGS sequence"/>
</dbReference>
<dbReference type="InterPro" id="IPR013986">
    <property type="entry name" value="DExx_box_DNA_helicase_dom_sf"/>
</dbReference>
<evidence type="ECO:0000313" key="8">
    <source>
        <dbReference type="EMBL" id="CAH0514152.1"/>
    </source>
</evidence>
<dbReference type="Gene3D" id="3.90.320.10">
    <property type="match status" value="1"/>
</dbReference>